<name>A0ABR3JHI3_9AGAR</name>
<dbReference type="Proteomes" id="UP001556367">
    <property type="component" value="Unassembled WGS sequence"/>
</dbReference>
<proteinExistence type="predicted"/>
<evidence type="ECO:0000313" key="3">
    <source>
        <dbReference type="Proteomes" id="UP001556367"/>
    </source>
</evidence>
<evidence type="ECO:0000256" key="1">
    <source>
        <dbReference type="SAM" id="Phobius"/>
    </source>
</evidence>
<dbReference type="EMBL" id="JASNQZ010000007">
    <property type="protein sequence ID" value="KAL0955218.1"/>
    <property type="molecule type" value="Genomic_DNA"/>
</dbReference>
<reference evidence="3" key="1">
    <citation type="submission" date="2024-06" db="EMBL/GenBank/DDBJ databases">
        <title>Multi-omics analyses provide insights into the biosynthesis of the anticancer antibiotic pleurotin in Hohenbuehelia grisea.</title>
        <authorList>
            <person name="Weaver J.A."/>
            <person name="Alberti F."/>
        </authorList>
    </citation>
    <scope>NUCLEOTIDE SEQUENCE [LARGE SCALE GENOMIC DNA]</scope>
    <source>
        <strain evidence="3">T-177</strain>
    </source>
</reference>
<evidence type="ECO:0000313" key="2">
    <source>
        <dbReference type="EMBL" id="KAL0955218.1"/>
    </source>
</evidence>
<protein>
    <submittedName>
        <fullName evidence="2">Uncharacterized protein</fullName>
    </submittedName>
</protein>
<sequence length="78" mass="8880">MPKFIKVGHFPAVITNRDSGMNWYMLSSSVYVNAYLASLNMRARLRRIGDPASQQTFTYSMPHLSVELPDDNARLDES</sequence>
<organism evidence="2 3">
    <name type="scientific">Hohenbuehelia grisea</name>
    <dbReference type="NCBI Taxonomy" id="104357"/>
    <lineage>
        <taxon>Eukaryota</taxon>
        <taxon>Fungi</taxon>
        <taxon>Dikarya</taxon>
        <taxon>Basidiomycota</taxon>
        <taxon>Agaricomycotina</taxon>
        <taxon>Agaricomycetes</taxon>
        <taxon>Agaricomycetidae</taxon>
        <taxon>Agaricales</taxon>
        <taxon>Pleurotineae</taxon>
        <taxon>Pleurotaceae</taxon>
        <taxon>Hohenbuehelia</taxon>
    </lineage>
</organism>
<comment type="caution">
    <text evidence="2">The sequence shown here is derived from an EMBL/GenBank/DDBJ whole genome shotgun (WGS) entry which is preliminary data.</text>
</comment>
<accession>A0ABR3JHI3</accession>
<keyword evidence="1" id="KW-0472">Membrane</keyword>
<feature type="transmembrane region" description="Helical" evidence="1">
    <location>
        <begin position="20"/>
        <end position="37"/>
    </location>
</feature>
<keyword evidence="3" id="KW-1185">Reference proteome</keyword>
<gene>
    <name evidence="2" type="ORF">HGRIS_004120</name>
</gene>
<keyword evidence="1" id="KW-1133">Transmembrane helix</keyword>
<keyword evidence="1" id="KW-0812">Transmembrane</keyword>